<sequence length="115" mass="11990">MGFIQPDLGLAVRTRRQQLFGSKLGATRGTRVPASRAASRPGFGVGARLLCASLRSQVATSWAASHTSALLCARDPVLVDLGPLHQVDVSSLLSIVATVAGVLVGLLIAFIISRQ</sequence>
<keyword evidence="3" id="KW-1185">Reference proteome</keyword>
<name>A0A7J7IC71_9RHOD</name>
<keyword evidence="1" id="KW-0812">Transmembrane</keyword>
<accession>A0A7J7IC71</accession>
<evidence type="ECO:0000313" key="2">
    <source>
        <dbReference type="EMBL" id="KAF6000618.1"/>
    </source>
</evidence>
<gene>
    <name evidence="2" type="ORF">F1559_000003</name>
</gene>
<dbReference type="AlphaFoldDB" id="A0A7J7IC71"/>
<dbReference type="Proteomes" id="UP000530660">
    <property type="component" value="Unassembled WGS sequence"/>
</dbReference>
<keyword evidence="1" id="KW-1133">Transmembrane helix</keyword>
<evidence type="ECO:0000313" key="3">
    <source>
        <dbReference type="Proteomes" id="UP000530660"/>
    </source>
</evidence>
<proteinExistence type="predicted"/>
<feature type="transmembrane region" description="Helical" evidence="1">
    <location>
        <begin position="92"/>
        <end position="112"/>
    </location>
</feature>
<organism evidence="2 3">
    <name type="scientific">Cyanidiococcus yangmingshanensis</name>
    <dbReference type="NCBI Taxonomy" id="2690220"/>
    <lineage>
        <taxon>Eukaryota</taxon>
        <taxon>Rhodophyta</taxon>
        <taxon>Bangiophyceae</taxon>
        <taxon>Cyanidiales</taxon>
        <taxon>Cyanidiaceae</taxon>
        <taxon>Cyanidiococcus</taxon>
    </lineage>
</organism>
<dbReference type="EMBL" id="VWRR01000018">
    <property type="protein sequence ID" value="KAF6000618.1"/>
    <property type="molecule type" value="Genomic_DNA"/>
</dbReference>
<reference evidence="2 3" key="1">
    <citation type="journal article" date="2020" name="J. Phycol.">
        <title>Comparative genome analysis reveals Cyanidiococcus gen. nov., a new extremophilic red algal genus sister to Cyanidioschyzon (Cyanidioschyzonaceae, Rhodophyta).</title>
        <authorList>
            <person name="Liu S.-L."/>
            <person name="Chiang Y.-R."/>
            <person name="Yoon H.S."/>
            <person name="Fu H.-Y."/>
        </authorList>
    </citation>
    <scope>NUCLEOTIDE SEQUENCE [LARGE SCALE GENOMIC DNA]</scope>
    <source>
        <strain evidence="2 3">THAL066</strain>
    </source>
</reference>
<keyword evidence="1" id="KW-0472">Membrane</keyword>
<protein>
    <submittedName>
        <fullName evidence="2">Uncharacterized protein</fullName>
    </submittedName>
</protein>
<evidence type="ECO:0000256" key="1">
    <source>
        <dbReference type="SAM" id="Phobius"/>
    </source>
</evidence>
<comment type="caution">
    <text evidence="2">The sequence shown here is derived from an EMBL/GenBank/DDBJ whole genome shotgun (WGS) entry which is preliminary data.</text>
</comment>